<keyword evidence="3" id="KW-1185">Reference proteome</keyword>
<gene>
    <name evidence="2" type="ORF">GCM10011501_05230</name>
</gene>
<evidence type="ECO:0000313" key="2">
    <source>
        <dbReference type="EMBL" id="GHE80313.1"/>
    </source>
</evidence>
<name>A0ABQ3IE78_9GAMM</name>
<reference evidence="3" key="1">
    <citation type="journal article" date="2019" name="Int. J. Syst. Evol. Microbiol.">
        <title>The Global Catalogue of Microorganisms (GCM) 10K type strain sequencing project: providing services to taxonomists for standard genome sequencing and annotation.</title>
        <authorList>
            <consortium name="The Broad Institute Genomics Platform"/>
            <consortium name="The Broad Institute Genome Sequencing Center for Infectious Disease"/>
            <person name="Wu L."/>
            <person name="Ma J."/>
        </authorList>
    </citation>
    <scope>NUCLEOTIDE SEQUENCE [LARGE SCALE GENOMIC DNA]</scope>
    <source>
        <strain evidence="3">CGMCC 1.15922</strain>
    </source>
</reference>
<organism evidence="2 3">
    <name type="scientific">Thalassotalea profundi</name>
    <dbReference type="NCBI Taxonomy" id="2036687"/>
    <lineage>
        <taxon>Bacteria</taxon>
        <taxon>Pseudomonadati</taxon>
        <taxon>Pseudomonadota</taxon>
        <taxon>Gammaproteobacteria</taxon>
        <taxon>Alteromonadales</taxon>
        <taxon>Colwelliaceae</taxon>
        <taxon>Thalassotalea</taxon>
    </lineage>
</organism>
<sequence length="77" mass="8825">MSVYTRIKAIMLLLSIVSIALIFSAFFYCQALSNGLGRKRWAVAGLCFGPLIWPMFCMKKRMKLNRLFGLNYSLLRA</sequence>
<dbReference type="EMBL" id="BNAH01000002">
    <property type="protein sequence ID" value="GHE80313.1"/>
    <property type="molecule type" value="Genomic_DNA"/>
</dbReference>
<evidence type="ECO:0000313" key="3">
    <source>
        <dbReference type="Proteomes" id="UP000626370"/>
    </source>
</evidence>
<comment type="caution">
    <text evidence="2">The sequence shown here is derived from an EMBL/GenBank/DDBJ whole genome shotgun (WGS) entry which is preliminary data.</text>
</comment>
<evidence type="ECO:0008006" key="4">
    <source>
        <dbReference type="Google" id="ProtNLM"/>
    </source>
</evidence>
<dbReference type="RefSeq" id="WP_189376551.1">
    <property type="nucleotide sequence ID" value="NZ_BNAH01000002.1"/>
</dbReference>
<keyword evidence="1" id="KW-0472">Membrane</keyword>
<feature type="transmembrane region" description="Helical" evidence="1">
    <location>
        <begin position="41"/>
        <end position="58"/>
    </location>
</feature>
<proteinExistence type="predicted"/>
<keyword evidence="1" id="KW-0812">Transmembrane</keyword>
<accession>A0ABQ3IE78</accession>
<protein>
    <recommendedName>
        <fullName evidence="4">DUF2842 domain-containing protein</fullName>
    </recommendedName>
</protein>
<keyword evidence="1" id="KW-1133">Transmembrane helix</keyword>
<evidence type="ECO:0000256" key="1">
    <source>
        <dbReference type="SAM" id="Phobius"/>
    </source>
</evidence>
<dbReference type="Proteomes" id="UP000626370">
    <property type="component" value="Unassembled WGS sequence"/>
</dbReference>